<name>A0A6A5UX81_9PLEO</name>
<reference evidence="1" key="1">
    <citation type="journal article" date="2020" name="Stud. Mycol.">
        <title>101 Dothideomycetes genomes: a test case for predicting lifestyles and emergence of pathogens.</title>
        <authorList>
            <person name="Haridas S."/>
            <person name="Albert R."/>
            <person name="Binder M."/>
            <person name="Bloem J."/>
            <person name="Labutti K."/>
            <person name="Salamov A."/>
            <person name="Andreopoulos B."/>
            <person name="Baker S."/>
            <person name="Barry K."/>
            <person name="Bills G."/>
            <person name="Bluhm B."/>
            <person name="Cannon C."/>
            <person name="Castanera R."/>
            <person name="Culley D."/>
            <person name="Daum C."/>
            <person name="Ezra D."/>
            <person name="Gonzalez J."/>
            <person name="Henrissat B."/>
            <person name="Kuo A."/>
            <person name="Liang C."/>
            <person name="Lipzen A."/>
            <person name="Lutzoni F."/>
            <person name="Magnuson J."/>
            <person name="Mondo S."/>
            <person name="Nolan M."/>
            <person name="Ohm R."/>
            <person name="Pangilinan J."/>
            <person name="Park H.-J."/>
            <person name="Ramirez L."/>
            <person name="Alfaro M."/>
            <person name="Sun H."/>
            <person name="Tritt A."/>
            <person name="Yoshinaga Y."/>
            <person name="Zwiers L.-H."/>
            <person name="Turgeon B."/>
            <person name="Goodwin S."/>
            <person name="Spatafora J."/>
            <person name="Crous P."/>
            <person name="Grigoriev I."/>
        </authorList>
    </citation>
    <scope>NUCLEOTIDE SEQUENCE</scope>
    <source>
        <strain evidence="1">CBS 107.79</strain>
    </source>
</reference>
<dbReference type="AlphaFoldDB" id="A0A6A5UX81"/>
<proteinExistence type="predicted"/>
<gene>
    <name evidence="1" type="ORF">BU23DRAFT_557621</name>
</gene>
<sequence length="61" mass="6789">MARRSRRLSTSRAVPAAVSTIATSRAKRQCRNNPPPLTAMLIYKNLYCLIVQEVTGLSLEN</sequence>
<organism evidence="1 2">
    <name type="scientific">Bimuria novae-zelandiae CBS 107.79</name>
    <dbReference type="NCBI Taxonomy" id="1447943"/>
    <lineage>
        <taxon>Eukaryota</taxon>
        <taxon>Fungi</taxon>
        <taxon>Dikarya</taxon>
        <taxon>Ascomycota</taxon>
        <taxon>Pezizomycotina</taxon>
        <taxon>Dothideomycetes</taxon>
        <taxon>Pleosporomycetidae</taxon>
        <taxon>Pleosporales</taxon>
        <taxon>Massarineae</taxon>
        <taxon>Didymosphaeriaceae</taxon>
        <taxon>Bimuria</taxon>
    </lineage>
</organism>
<evidence type="ECO:0000313" key="1">
    <source>
        <dbReference type="EMBL" id="KAF1969425.1"/>
    </source>
</evidence>
<accession>A0A6A5UX81</accession>
<evidence type="ECO:0000313" key="2">
    <source>
        <dbReference type="Proteomes" id="UP000800036"/>
    </source>
</evidence>
<dbReference type="Proteomes" id="UP000800036">
    <property type="component" value="Unassembled WGS sequence"/>
</dbReference>
<dbReference type="EMBL" id="ML976709">
    <property type="protein sequence ID" value="KAF1969425.1"/>
    <property type="molecule type" value="Genomic_DNA"/>
</dbReference>
<keyword evidence="2" id="KW-1185">Reference proteome</keyword>
<protein>
    <submittedName>
        <fullName evidence="1">Uncharacterized protein</fullName>
    </submittedName>
</protein>